<keyword evidence="11" id="KW-0906">Nuclear pore complex</keyword>
<gene>
    <name evidence="23" type="ORF">M011DRAFT_404848</name>
</gene>
<evidence type="ECO:0000256" key="18">
    <source>
        <dbReference type="SAM" id="MobiDB-lite"/>
    </source>
</evidence>
<dbReference type="PROSITE" id="PS51195">
    <property type="entry name" value="Q_MOTIF"/>
    <property type="match status" value="1"/>
</dbReference>
<dbReference type="Gene3D" id="3.40.50.300">
    <property type="entry name" value="P-loop containing nucleotide triphosphate hydrolases"/>
    <property type="match status" value="2"/>
</dbReference>
<dbReference type="GO" id="GO:0016787">
    <property type="term" value="F:hydrolase activity"/>
    <property type="evidence" value="ECO:0007669"/>
    <property type="project" value="UniProtKB-KW"/>
</dbReference>
<keyword evidence="8 17" id="KW-0067">ATP-binding</keyword>
<keyword evidence="7" id="KW-0509">mRNA transport</keyword>
<dbReference type="CDD" id="cd17963">
    <property type="entry name" value="DEADc_DDX19_DDX25"/>
    <property type="match status" value="1"/>
</dbReference>
<feature type="domain" description="Helicase C-terminal" evidence="21">
    <location>
        <begin position="283"/>
        <end position="459"/>
    </location>
</feature>
<dbReference type="InterPro" id="IPR011545">
    <property type="entry name" value="DEAD/DEAH_box_helicase_dom"/>
</dbReference>
<comment type="subcellular location">
    <subcellularLocation>
        <location evidence="1">Nucleus membrane</location>
        <topology evidence="1">Peripheral membrane protein</topology>
        <orientation evidence="1">Cytoplasmic side</orientation>
    </subcellularLocation>
    <subcellularLocation>
        <location evidence="2">Nucleus</location>
        <location evidence="2">Nuclear pore complex</location>
    </subcellularLocation>
</comment>
<evidence type="ECO:0000313" key="24">
    <source>
        <dbReference type="Proteomes" id="UP000799440"/>
    </source>
</evidence>
<dbReference type="EMBL" id="MU006578">
    <property type="protein sequence ID" value="KAF2746234.1"/>
    <property type="molecule type" value="Genomic_DNA"/>
</dbReference>
<evidence type="ECO:0000256" key="8">
    <source>
        <dbReference type="ARBA" id="ARBA00022840"/>
    </source>
</evidence>
<feature type="domain" description="Helicase ATP-binding" evidence="20">
    <location>
        <begin position="104"/>
        <end position="272"/>
    </location>
</feature>
<name>A0A6A6V924_9PLEO</name>
<feature type="domain" description="Cyclic nucleotide-binding" evidence="19">
    <location>
        <begin position="340"/>
        <end position="425"/>
    </location>
</feature>
<dbReference type="InterPro" id="IPR001650">
    <property type="entry name" value="Helicase_C-like"/>
</dbReference>
<dbReference type="PROSITE" id="PS50042">
    <property type="entry name" value="CNMP_BINDING_3"/>
    <property type="match status" value="1"/>
</dbReference>
<evidence type="ECO:0000256" key="14">
    <source>
        <dbReference type="ARBA" id="ARBA00038750"/>
    </source>
</evidence>
<comment type="catalytic activity">
    <reaction evidence="15">
        <text>ATP + H2O = ADP + phosphate + H(+)</text>
        <dbReference type="Rhea" id="RHEA:13065"/>
        <dbReference type="ChEBI" id="CHEBI:15377"/>
        <dbReference type="ChEBI" id="CHEBI:15378"/>
        <dbReference type="ChEBI" id="CHEBI:30616"/>
        <dbReference type="ChEBI" id="CHEBI:43474"/>
        <dbReference type="ChEBI" id="CHEBI:456216"/>
        <dbReference type="EC" id="3.6.4.13"/>
    </reaction>
</comment>
<dbReference type="InterPro" id="IPR000629">
    <property type="entry name" value="RNA-helicase_DEAD-box_CS"/>
</dbReference>
<dbReference type="InterPro" id="IPR014001">
    <property type="entry name" value="Helicase_ATP-bd"/>
</dbReference>
<dbReference type="PROSITE" id="PS51192">
    <property type="entry name" value="HELICASE_ATP_BIND_1"/>
    <property type="match status" value="1"/>
</dbReference>
<keyword evidence="5 17" id="KW-0378">Hydrolase</keyword>
<keyword evidence="9" id="KW-0694">RNA-binding</keyword>
<evidence type="ECO:0000256" key="9">
    <source>
        <dbReference type="ARBA" id="ARBA00022884"/>
    </source>
</evidence>
<evidence type="ECO:0000256" key="5">
    <source>
        <dbReference type="ARBA" id="ARBA00022801"/>
    </source>
</evidence>
<keyword evidence="11" id="KW-0653">Protein transport</keyword>
<comment type="similarity">
    <text evidence="13">Belongs to the DEAD box helicase family. DDX19/DBP5 subfamily.</text>
</comment>
<sequence length="476" mass="52157">MSSPKTSEPTAAETATTAEPTPETQSAGGETQVDGAAEPSNGSGLQEPEYDVEVKLADLQADPNNPLFSAKSFEELQLSPELLKGIRAMNFSKPSKIQEKALPLLLLNPPMNMIAQSQSGTGKTAAFSLNILSRLDLNNISPQALVLAPSRELARQILGVIELMGGQMPGLKVAAAIPNPKRRSDRIDAHVIVGTPGTVMDMIRRKNIDPRNLKVLVLDEADNMLDQQGMGDQSKRVKQLVPRNLQIVLFSATFPAKVIQFAHQFAPNANVLTLAADDLTIEGIKQLYVDVNADQDKYATLLKFYELMTQASSIIFVNSRRVAEELEQRMTAEGHKVAQLTGALDGQQRDEVIDRFRRGEAKVLIATNVIARGIDVQTVTMVINYDVPVTVEGRPDPETYLHRIGRTGRFGRVGVALTFVHDKRSWQNLNEIATHFNTELHLVDTGDWDAVEQMISKIVKSGRAGKSTKEMTGMDS</sequence>
<evidence type="ECO:0000259" key="20">
    <source>
        <dbReference type="PROSITE" id="PS51192"/>
    </source>
</evidence>
<keyword evidence="4 17" id="KW-0547">Nucleotide-binding</keyword>
<evidence type="ECO:0000256" key="11">
    <source>
        <dbReference type="ARBA" id="ARBA00023132"/>
    </source>
</evidence>
<evidence type="ECO:0000259" key="21">
    <source>
        <dbReference type="PROSITE" id="PS51194"/>
    </source>
</evidence>
<dbReference type="GO" id="GO:0005524">
    <property type="term" value="F:ATP binding"/>
    <property type="evidence" value="ECO:0007669"/>
    <property type="project" value="UniProtKB-KW"/>
</dbReference>
<feature type="compositionally biased region" description="Low complexity" evidence="18">
    <location>
        <begin position="8"/>
        <end position="24"/>
    </location>
</feature>
<dbReference type="GO" id="GO:0003723">
    <property type="term" value="F:RNA binding"/>
    <property type="evidence" value="ECO:0007669"/>
    <property type="project" value="UniProtKB-KW"/>
</dbReference>
<dbReference type="InterPro" id="IPR014014">
    <property type="entry name" value="RNA_helicase_DEAD_Q_motif"/>
</dbReference>
<evidence type="ECO:0000256" key="12">
    <source>
        <dbReference type="ARBA" id="ARBA00037213"/>
    </source>
</evidence>
<accession>A0A6A6V924</accession>
<keyword evidence="11" id="KW-0539">Nucleus</keyword>
<evidence type="ECO:0000259" key="19">
    <source>
        <dbReference type="PROSITE" id="PS50042"/>
    </source>
</evidence>
<dbReference type="PROSITE" id="PS51194">
    <property type="entry name" value="HELICASE_CTER"/>
    <property type="match status" value="1"/>
</dbReference>
<dbReference type="OrthoDB" id="10265785at2759"/>
<comment type="function">
    <text evidence="12">ATP-dependent RNA helicase associated with the nuclear pore complex and essential for mRNA export from the nucleus. May participate in a terminal step of mRNA export through the removal of proteins that accompany mRNA through the nucleopore complex. May also be involved in early transcription.</text>
</comment>
<dbReference type="PANTHER" id="PTHR47958">
    <property type="entry name" value="ATP-DEPENDENT RNA HELICASE DBP3"/>
    <property type="match status" value="1"/>
</dbReference>
<dbReference type="FunFam" id="3.40.50.300:FF:000849">
    <property type="entry name" value="ATP-dependent RNA helicase DBP5"/>
    <property type="match status" value="1"/>
</dbReference>
<evidence type="ECO:0000256" key="6">
    <source>
        <dbReference type="ARBA" id="ARBA00022806"/>
    </source>
</evidence>
<dbReference type="GO" id="GO:0051028">
    <property type="term" value="P:mRNA transport"/>
    <property type="evidence" value="ECO:0007669"/>
    <property type="project" value="UniProtKB-KW"/>
</dbReference>
<feature type="region of interest" description="Disordered" evidence="18">
    <location>
        <begin position="1"/>
        <end position="48"/>
    </location>
</feature>
<dbReference type="InterPro" id="IPR027417">
    <property type="entry name" value="P-loop_NTPase"/>
</dbReference>
<dbReference type="InterPro" id="IPR000595">
    <property type="entry name" value="cNMP-bd_dom"/>
</dbReference>
<dbReference type="Pfam" id="PF00270">
    <property type="entry name" value="DEAD"/>
    <property type="match status" value="1"/>
</dbReference>
<evidence type="ECO:0000259" key="22">
    <source>
        <dbReference type="PROSITE" id="PS51195"/>
    </source>
</evidence>
<dbReference type="EC" id="3.6.4.13" evidence="3"/>
<evidence type="ECO:0000256" key="17">
    <source>
        <dbReference type="RuleBase" id="RU000492"/>
    </source>
</evidence>
<dbReference type="GO" id="GO:0031965">
    <property type="term" value="C:nuclear membrane"/>
    <property type="evidence" value="ECO:0007669"/>
    <property type="project" value="UniProtKB-SubCell"/>
</dbReference>
<dbReference type="GO" id="GO:0015031">
    <property type="term" value="P:protein transport"/>
    <property type="evidence" value="ECO:0007669"/>
    <property type="project" value="UniProtKB-KW"/>
</dbReference>
<evidence type="ECO:0000256" key="16">
    <source>
        <dbReference type="PROSITE-ProRule" id="PRU00552"/>
    </source>
</evidence>
<feature type="short sequence motif" description="Q motif" evidence="16">
    <location>
        <begin position="71"/>
        <end position="99"/>
    </location>
</feature>
<dbReference type="Pfam" id="PF00271">
    <property type="entry name" value="Helicase_C"/>
    <property type="match status" value="1"/>
</dbReference>
<dbReference type="SMART" id="SM00490">
    <property type="entry name" value="HELICc"/>
    <property type="match status" value="1"/>
</dbReference>
<dbReference type="CDD" id="cd18787">
    <property type="entry name" value="SF2_C_DEAD"/>
    <property type="match status" value="1"/>
</dbReference>
<dbReference type="Proteomes" id="UP000799440">
    <property type="component" value="Unassembled WGS sequence"/>
</dbReference>
<dbReference type="GO" id="GO:0003724">
    <property type="term" value="F:RNA helicase activity"/>
    <property type="evidence" value="ECO:0007669"/>
    <property type="project" value="UniProtKB-EC"/>
</dbReference>
<evidence type="ECO:0000256" key="2">
    <source>
        <dbReference type="ARBA" id="ARBA00004567"/>
    </source>
</evidence>
<evidence type="ECO:0000256" key="10">
    <source>
        <dbReference type="ARBA" id="ARBA00023010"/>
    </source>
</evidence>
<proteinExistence type="inferred from homology"/>
<evidence type="ECO:0000256" key="3">
    <source>
        <dbReference type="ARBA" id="ARBA00012552"/>
    </source>
</evidence>
<keyword evidence="6 17" id="KW-0347">Helicase</keyword>
<keyword evidence="10" id="KW-0811">Translocation</keyword>
<keyword evidence="7" id="KW-0813">Transport</keyword>
<dbReference type="GO" id="GO:0005643">
    <property type="term" value="C:nuclear pore"/>
    <property type="evidence" value="ECO:0007669"/>
    <property type="project" value="UniProtKB-SubCell"/>
</dbReference>
<dbReference type="PROSITE" id="PS00039">
    <property type="entry name" value="DEAD_ATP_HELICASE"/>
    <property type="match status" value="1"/>
</dbReference>
<protein>
    <recommendedName>
        <fullName evidence="3">RNA helicase</fullName>
        <ecNumber evidence="3">3.6.4.13</ecNumber>
    </recommendedName>
</protein>
<organism evidence="23 24">
    <name type="scientific">Sporormia fimetaria CBS 119925</name>
    <dbReference type="NCBI Taxonomy" id="1340428"/>
    <lineage>
        <taxon>Eukaryota</taxon>
        <taxon>Fungi</taxon>
        <taxon>Dikarya</taxon>
        <taxon>Ascomycota</taxon>
        <taxon>Pezizomycotina</taxon>
        <taxon>Dothideomycetes</taxon>
        <taxon>Pleosporomycetidae</taxon>
        <taxon>Pleosporales</taxon>
        <taxon>Sporormiaceae</taxon>
        <taxon>Sporormia</taxon>
    </lineage>
</organism>
<evidence type="ECO:0000256" key="13">
    <source>
        <dbReference type="ARBA" id="ARBA00038143"/>
    </source>
</evidence>
<reference evidence="23" key="1">
    <citation type="journal article" date="2020" name="Stud. Mycol.">
        <title>101 Dothideomycetes genomes: a test case for predicting lifestyles and emergence of pathogens.</title>
        <authorList>
            <person name="Haridas S."/>
            <person name="Albert R."/>
            <person name="Binder M."/>
            <person name="Bloem J."/>
            <person name="Labutti K."/>
            <person name="Salamov A."/>
            <person name="Andreopoulos B."/>
            <person name="Baker S."/>
            <person name="Barry K."/>
            <person name="Bills G."/>
            <person name="Bluhm B."/>
            <person name="Cannon C."/>
            <person name="Castanera R."/>
            <person name="Culley D."/>
            <person name="Daum C."/>
            <person name="Ezra D."/>
            <person name="Gonzalez J."/>
            <person name="Henrissat B."/>
            <person name="Kuo A."/>
            <person name="Liang C."/>
            <person name="Lipzen A."/>
            <person name="Lutzoni F."/>
            <person name="Magnuson J."/>
            <person name="Mondo S."/>
            <person name="Nolan M."/>
            <person name="Ohm R."/>
            <person name="Pangilinan J."/>
            <person name="Park H.-J."/>
            <person name="Ramirez L."/>
            <person name="Alfaro M."/>
            <person name="Sun H."/>
            <person name="Tritt A."/>
            <person name="Yoshinaga Y."/>
            <person name="Zwiers L.-H."/>
            <person name="Turgeon B."/>
            <person name="Goodwin S."/>
            <person name="Spatafora J."/>
            <person name="Crous P."/>
            <person name="Grigoriev I."/>
        </authorList>
    </citation>
    <scope>NUCLEOTIDE SEQUENCE</scope>
    <source>
        <strain evidence="23">CBS 119925</strain>
    </source>
</reference>
<keyword evidence="24" id="KW-1185">Reference proteome</keyword>
<evidence type="ECO:0000313" key="23">
    <source>
        <dbReference type="EMBL" id="KAF2746234.1"/>
    </source>
</evidence>
<evidence type="ECO:0000256" key="4">
    <source>
        <dbReference type="ARBA" id="ARBA00022741"/>
    </source>
</evidence>
<dbReference type="SMART" id="SM00487">
    <property type="entry name" value="DEXDc"/>
    <property type="match status" value="1"/>
</dbReference>
<feature type="domain" description="DEAD-box RNA helicase Q" evidence="22">
    <location>
        <begin position="71"/>
        <end position="99"/>
    </location>
</feature>
<evidence type="ECO:0000256" key="1">
    <source>
        <dbReference type="ARBA" id="ARBA00004335"/>
    </source>
</evidence>
<dbReference type="SUPFAM" id="SSF52540">
    <property type="entry name" value="P-loop containing nucleoside triphosphate hydrolases"/>
    <property type="match status" value="1"/>
</dbReference>
<dbReference type="AlphaFoldDB" id="A0A6A6V924"/>
<comment type="subunit">
    <text evidence="14">Associates with the nuclear pore complex.</text>
</comment>
<evidence type="ECO:0000256" key="7">
    <source>
        <dbReference type="ARBA" id="ARBA00022816"/>
    </source>
</evidence>
<evidence type="ECO:0000256" key="15">
    <source>
        <dbReference type="ARBA" id="ARBA00047984"/>
    </source>
</evidence>